<protein>
    <recommendedName>
        <fullName evidence="3">Galectin</fullName>
    </recommendedName>
</protein>
<evidence type="ECO:0008006" key="3">
    <source>
        <dbReference type="Google" id="ProtNLM"/>
    </source>
</evidence>
<proteinExistence type="predicted"/>
<name>X6NVZ7_RETFI</name>
<dbReference type="AlphaFoldDB" id="X6NVZ7"/>
<sequence length="201" mass="22671">MNQTTVYRSSKERYAFVLNNWFRIYSSKTVDDLLELVLSFATYSLMNTSFAWPGGKCKRRQYLGRVTITGSVRVSFEFTVHGIHGNGWGSMLHVGSSASERVPGIWFYPNSLRLYIRFSDCDGTDQSYDIKEGFTCSIGETYKLFLQSQNNGGVVVTLNGNIIAKKDDAILQTKYQVPVFAGNTWDLPAAVTIKNLIIQNF</sequence>
<evidence type="ECO:0000313" key="1">
    <source>
        <dbReference type="EMBL" id="ETO29437.1"/>
    </source>
</evidence>
<gene>
    <name evidence="1" type="ORF">RFI_07681</name>
</gene>
<accession>X6NVZ7</accession>
<reference evidence="1 2" key="1">
    <citation type="journal article" date="2013" name="Curr. Biol.">
        <title>The Genome of the Foraminiferan Reticulomyxa filosa.</title>
        <authorList>
            <person name="Glockner G."/>
            <person name="Hulsmann N."/>
            <person name="Schleicher M."/>
            <person name="Noegel A.A."/>
            <person name="Eichinger L."/>
            <person name="Gallinger C."/>
            <person name="Pawlowski J."/>
            <person name="Sierra R."/>
            <person name="Euteneuer U."/>
            <person name="Pillet L."/>
            <person name="Moustafa A."/>
            <person name="Platzer M."/>
            <person name="Groth M."/>
            <person name="Szafranski K."/>
            <person name="Schliwa M."/>
        </authorList>
    </citation>
    <scope>NUCLEOTIDE SEQUENCE [LARGE SCALE GENOMIC DNA]</scope>
</reference>
<organism evidence="1 2">
    <name type="scientific">Reticulomyxa filosa</name>
    <dbReference type="NCBI Taxonomy" id="46433"/>
    <lineage>
        <taxon>Eukaryota</taxon>
        <taxon>Sar</taxon>
        <taxon>Rhizaria</taxon>
        <taxon>Retaria</taxon>
        <taxon>Foraminifera</taxon>
        <taxon>Monothalamids</taxon>
        <taxon>Reticulomyxidae</taxon>
        <taxon>Reticulomyxa</taxon>
    </lineage>
</organism>
<evidence type="ECO:0000313" key="2">
    <source>
        <dbReference type="Proteomes" id="UP000023152"/>
    </source>
</evidence>
<comment type="caution">
    <text evidence="1">The sequence shown here is derived from an EMBL/GenBank/DDBJ whole genome shotgun (WGS) entry which is preliminary data.</text>
</comment>
<dbReference type="Proteomes" id="UP000023152">
    <property type="component" value="Unassembled WGS sequence"/>
</dbReference>
<keyword evidence="2" id="KW-1185">Reference proteome</keyword>
<dbReference type="EMBL" id="ASPP01006065">
    <property type="protein sequence ID" value="ETO29437.1"/>
    <property type="molecule type" value="Genomic_DNA"/>
</dbReference>